<feature type="active site" description="Proton acceptor" evidence="2">
    <location>
        <position position="91"/>
    </location>
</feature>
<dbReference type="InterPro" id="IPR018520">
    <property type="entry name" value="UPP_synth-like_CS"/>
</dbReference>
<dbReference type="InterPro" id="IPR001441">
    <property type="entry name" value="UPP_synth-like"/>
</dbReference>
<feature type="binding site" evidence="2">
    <location>
        <position position="43"/>
    </location>
    <ligand>
        <name>Mg(2+)</name>
        <dbReference type="ChEBI" id="CHEBI:18420"/>
    </ligand>
</feature>
<proteinExistence type="inferred from homology"/>
<name>A0A1G9UYL5_9BACL</name>
<feature type="binding site" evidence="2">
    <location>
        <begin position="44"/>
        <end position="47"/>
    </location>
    <ligand>
        <name>substrate</name>
    </ligand>
</feature>
<feature type="binding site" evidence="2">
    <location>
        <position position="94"/>
    </location>
    <ligand>
        <name>substrate</name>
    </ligand>
</feature>
<evidence type="ECO:0000256" key="2">
    <source>
        <dbReference type="HAMAP-Rule" id="MF_01139"/>
    </source>
</evidence>
<dbReference type="STRING" id="459525.SAMN04488137_1247"/>
<dbReference type="EMBL" id="FNHW01000001">
    <property type="protein sequence ID" value="SDM65091.1"/>
    <property type="molecule type" value="Genomic_DNA"/>
</dbReference>
<dbReference type="Gene3D" id="3.40.1180.10">
    <property type="entry name" value="Decaprenyl diphosphate synthase-like"/>
    <property type="match status" value="1"/>
</dbReference>
<keyword evidence="2" id="KW-0479">Metal-binding</keyword>
<feature type="binding site" evidence="2">
    <location>
        <begin position="88"/>
        <end position="90"/>
    </location>
    <ligand>
        <name>substrate</name>
    </ligand>
</feature>
<dbReference type="PANTHER" id="PTHR10291:SF0">
    <property type="entry name" value="DEHYDRODOLICHYL DIPHOSPHATE SYNTHASE 2"/>
    <property type="match status" value="1"/>
</dbReference>
<evidence type="ECO:0000313" key="3">
    <source>
        <dbReference type="EMBL" id="SDM65091.1"/>
    </source>
</evidence>
<dbReference type="PROSITE" id="PS01066">
    <property type="entry name" value="UPP_SYNTHASE"/>
    <property type="match status" value="1"/>
</dbReference>
<dbReference type="AlphaFoldDB" id="A0A1G9UYL5"/>
<keyword evidence="1 2" id="KW-0808">Transferase</keyword>
<dbReference type="Proteomes" id="UP000199544">
    <property type="component" value="Unassembled WGS sequence"/>
</dbReference>
<comment type="function">
    <text evidence="2">Catalyzes the condensation of isopentenyl diphosphate (IPP) with allylic pyrophosphates generating different type of terpenoids.</text>
</comment>
<dbReference type="EC" id="2.5.1.-" evidence="2"/>
<sequence length="263" mass="30304">MLSLDDNGGFGMLDRISFWKKEEKTELNIRQDTIPAHVAIIMDGNGRWAKRRGLPRVAGHHEGMKVVKKVVKYANSLGIKVLTLYAFSTENWKRPREEVDFLMRLPGEFLNSFLPELIEQNVRVTIMGHKEVLPIHTIQAVDEAIEKTKNNTGLILNFALNYGSRNEITTALTEIIQDVEAGTIGRDEINEDLVSRYLMTSSLPDPDLLIRTSGEVRLSNFMLWQLAYSEFWFTEVNWPDFKEEHLKKAIYDYQNRGRRYGGV</sequence>
<keyword evidence="4" id="KW-1185">Reference proteome</keyword>
<feature type="binding site" evidence="2">
    <location>
        <begin position="217"/>
        <end position="219"/>
    </location>
    <ligand>
        <name>substrate</name>
    </ligand>
</feature>
<dbReference type="PANTHER" id="PTHR10291">
    <property type="entry name" value="DEHYDRODOLICHYL DIPHOSPHATE SYNTHASE FAMILY MEMBER"/>
    <property type="match status" value="1"/>
</dbReference>
<dbReference type="NCBIfam" id="NF011405">
    <property type="entry name" value="PRK14830.1"/>
    <property type="match status" value="1"/>
</dbReference>
<dbReference type="GO" id="GO:0005829">
    <property type="term" value="C:cytosol"/>
    <property type="evidence" value="ECO:0007669"/>
    <property type="project" value="TreeGrafter"/>
</dbReference>
<evidence type="ECO:0000256" key="1">
    <source>
        <dbReference type="ARBA" id="ARBA00022679"/>
    </source>
</evidence>
<gene>
    <name evidence="3" type="ORF">SAMN04488137_1247</name>
</gene>
<keyword evidence="2" id="KW-0460">Magnesium</keyword>
<dbReference type="SUPFAM" id="SSF64005">
    <property type="entry name" value="Undecaprenyl diphosphate synthase"/>
    <property type="match status" value="1"/>
</dbReference>
<dbReference type="Pfam" id="PF01255">
    <property type="entry name" value="Prenyltransf"/>
    <property type="match status" value="1"/>
</dbReference>
<dbReference type="GO" id="GO:0008834">
    <property type="term" value="F:ditrans,polycis-undecaprenyl-diphosphate synthase [(2E,6E)-farnesyl-diphosphate specific] activity"/>
    <property type="evidence" value="ECO:0007669"/>
    <property type="project" value="TreeGrafter"/>
</dbReference>
<feature type="binding site" evidence="2">
    <location>
        <position position="211"/>
    </location>
    <ligand>
        <name>substrate</name>
    </ligand>
</feature>
<dbReference type="CDD" id="cd00475">
    <property type="entry name" value="Cis_IPPS"/>
    <property type="match status" value="1"/>
</dbReference>
<feature type="binding site" evidence="2">
    <location>
        <position position="230"/>
    </location>
    <ligand>
        <name>Mg(2+)</name>
        <dbReference type="ChEBI" id="CHEBI:18420"/>
    </ligand>
</feature>
<feature type="binding site" evidence="2">
    <location>
        <position position="48"/>
    </location>
    <ligand>
        <name>substrate</name>
    </ligand>
</feature>
<dbReference type="InterPro" id="IPR036424">
    <property type="entry name" value="UPP_synth-like_sf"/>
</dbReference>
<organism evidence="3 4">
    <name type="scientific">Fictibacillus solisalsi</name>
    <dbReference type="NCBI Taxonomy" id="459525"/>
    <lineage>
        <taxon>Bacteria</taxon>
        <taxon>Bacillati</taxon>
        <taxon>Bacillota</taxon>
        <taxon>Bacilli</taxon>
        <taxon>Bacillales</taxon>
        <taxon>Fictibacillaceae</taxon>
        <taxon>Fictibacillus</taxon>
    </lineage>
</organism>
<reference evidence="4" key="1">
    <citation type="submission" date="2016-10" db="EMBL/GenBank/DDBJ databases">
        <authorList>
            <person name="Varghese N."/>
            <person name="Submissions S."/>
        </authorList>
    </citation>
    <scope>NUCLEOTIDE SEQUENCE [LARGE SCALE GENOMIC DNA]</scope>
    <source>
        <strain evidence="4">CGMCC 1.6854</strain>
    </source>
</reference>
<feature type="binding site" evidence="2">
    <location>
        <position position="56"/>
    </location>
    <ligand>
        <name>substrate</name>
    </ligand>
</feature>
<comment type="subunit">
    <text evidence="2">Homodimer.</text>
</comment>
<feature type="binding site" evidence="2">
    <location>
        <position position="92"/>
    </location>
    <ligand>
        <name>substrate</name>
    </ligand>
</feature>
<evidence type="ECO:0000313" key="4">
    <source>
        <dbReference type="Proteomes" id="UP000199544"/>
    </source>
</evidence>
<comment type="similarity">
    <text evidence="2">Belongs to the UPP synthase family.</text>
</comment>
<dbReference type="GO" id="GO:0030145">
    <property type="term" value="F:manganese ion binding"/>
    <property type="evidence" value="ECO:0007669"/>
    <property type="project" value="TreeGrafter"/>
</dbReference>
<dbReference type="GO" id="GO:0016094">
    <property type="term" value="P:polyprenol biosynthetic process"/>
    <property type="evidence" value="ECO:0007669"/>
    <property type="project" value="TreeGrafter"/>
</dbReference>
<dbReference type="NCBIfam" id="TIGR00055">
    <property type="entry name" value="uppS"/>
    <property type="match status" value="1"/>
</dbReference>
<dbReference type="GO" id="GO:0000287">
    <property type="term" value="F:magnesium ion binding"/>
    <property type="evidence" value="ECO:0007669"/>
    <property type="project" value="UniProtKB-UniRule"/>
</dbReference>
<dbReference type="FunFam" id="3.40.1180.10:FF:000001">
    <property type="entry name" value="(2E,6E)-farnesyl-diphosphate-specific ditrans,polycis-undecaprenyl-diphosphate synthase"/>
    <property type="match status" value="1"/>
</dbReference>
<feature type="binding site" evidence="2">
    <location>
        <position position="60"/>
    </location>
    <ligand>
        <name>substrate</name>
    </ligand>
</feature>
<dbReference type="HAMAP" id="MF_01139">
    <property type="entry name" value="ISPT"/>
    <property type="match status" value="1"/>
</dbReference>
<feature type="active site" evidence="2">
    <location>
        <position position="43"/>
    </location>
</feature>
<protein>
    <recommendedName>
        <fullName evidence="2">Isoprenyl transferase</fullName>
        <ecNumber evidence="2">2.5.1.-</ecNumber>
    </recommendedName>
</protein>
<accession>A0A1G9UYL5</accession>
<comment type="cofactor">
    <cofactor evidence="2">
        <name>Mg(2+)</name>
        <dbReference type="ChEBI" id="CHEBI:18420"/>
    </cofactor>
    <text evidence="2">Binds 2 magnesium ions per subunit.</text>
</comment>